<evidence type="ECO:0000313" key="14">
    <source>
        <dbReference type="Proteomes" id="UP000219494"/>
    </source>
</evidence>
<dbReference type="GO" id="GO:0005524">
    <property type="term" value="F:ATP binding"/>
    <property type="evidence" value="ECO:0007669"/>
    <property type="project" value="UniProtKB-KW"/>
</dbReference>
<accession>A0A285QYV4</accession>
<comment type="pathway">
    <text evidence="1">Amino-acid biosynthesis; L-asparagine biosynthesis; L-asparagine from L-aspartate (L-Gln route): step 1/1.</text>
</comment>
<protein>
    <recommendedName>
        <fullName evidence="3">asparagine synthase (glutamine-hydrolyzing)</fullName>
        <ecNumber evidence="3">6.3.5.4</ecNumber>
    </recommendedName>
</protein>
<dbReference type="InterPro" id="IPR033738">
    <property type="entry name" value="AsnB_N"/>
</dbReference>
<keyword evidence="4 9" id="KW-0547">Nucleotide-binding</keyword>
<name>A0A285QYV4_9SPHN</name>
<dbReference type="AlphaFoldDB" id="A0A285QYV4"/>
<feature type="site" description="Important for beta-aspartyl-AMP intermediate formation" evidence="10">
    <location>
        <position position="389"/>
    </location>
</feature>
<comment type="similarity">
    <text evidence="2">Belongs to the asparagine synthetase family.</text>
</comment>
<dbReference type="InterPro" id="IPR006426">
    <property type="entry name" value="Asn_synth_AEB"/>
</dbReference>
<evidence type="ECO:0000313" key="13">
    <source>
        <dbReference type="EMBL" id="SOB87016.1"/>
    </source>
</evidence>
<dbReference type="InterPro" id="IPR017932">
    <property type="entry name" value="GATase_2_dom"/>
</dbReference>
<dbReference type="SUPFAM" id="SSF56235">
    <property type="entry name" value="N-terminal nucleophile aminohydrolases (Ntn hydrolases)"/>
    <property type="match status" value="1"/>
</dbReference>
<dbReference type="SUPFAM" id="SSF52402">
    <property type="entry name" value="Adenine nucleotide alpha hydrolases-like"/>
    <property type="match status" value="1"/>
</dbReference>
<keyword evidence="14" id="KW-1185">Reference proteome</keyword>
<dbReference type="Pfam" id="PF00733">
    <property type="entry name" value="Asn_synthase"/>
    <property type="match status" value="1"/>
</dbReference>
<evidence type="ECO:0000256" key="4">
    <source>
        <dbReference type="ARBA" id="ARBA00022741"/>
    </source>
</evidence>
<dbReference type="PANTHER" id="PTHR43284">
    <property type="entry name" value="ASPARAGINE SYNTHETASE (GLUTAMINE-HYDROLYZING)"/>
    <property type="match status" value="1"/>
</dbReference>
<dbReference type="Gene3D" id="3.40.50.620">
    <property type="entry name" value="HUPs"/>
    <property type="match status" value="1"/>
</dbReference>
<feature type="domain" description="Glutamine amidotransferase type-2" evidence="12">
    <location>
        <begin position="27"/>
        <end position="237"/>
    </location>
</feature>
<dbReference type="InterPro" id="IPR051786">
    <property type="entry name" value="ASN_synthetase/amidase"/>
</dbReference>
<evidence type="ECO:0000256" key="11">
    <source>
        <dbReference type="SAM" id="MobiDB-lite"/>
    </source>
</evidence>
<evidence type="ECO:0000256" key="5">
    <source>
        <dbReference type="ARBA" id="ARBA00022840"/>
    </source>
</evidence>
<dbReference type="CDD" id="cd00712">
    <property type="entry name" value="AsnB"/>
    <property type="match status" value="1"/>
</dbReference>
<keyword evidence="8" id="KW-0061">Asparagine biosynthesis</keyword>
<sequence length="652" mass="72237">MTRRHPPPIRQPARRHAAGQRRRRTICGIAGIRNAAGQPVARDTLARLCGTIVHRGPDSEGLFTDGDFGFGMRRLSIIDLVGSDQPIFSADGRHAIVFNGEIYNYRGLRDSLAALGHPFSTDGDTEVILAAWREWGEAAWDRLDGMFAVAIWDRPVRRLILARDPIGIKPLYYSWQDGTLAFGSELKVLRATPGLRFTPDPRAIHDYFSFGHVRAPRSIYHEVQVLPPGHTLTLAAGGDPVLQPFWTARYTPAPPRPLADWVEQFRTTWLEAVRGQMLAADVEVGAFLSGGVDSSAVVAAMTQVAARPIKTFTIGFAERAYDESPHAEAVARHLGCDHRTERLSPGAARDILPAIARAYDEPFADPSAVPTWYLSRLAAEEVKVALSGDGGDELFFGYKRHLTERRLSQLPAAIRRTAGAVAALPPLPWRAGNRRWQRWQKTARSAALPDGGTRFFAKTQITSPELRRRLFAGTLLDGRDGDDAIAALAREYYPDMAALSHDPLEQFALADLQLNLPGAMLTKVDRASMAHSLEVRVPMLSRAVVDLALSMPADVKLHRGVGKYPVRAAVAPWLPPGILDRRKQGFQVPLAEWFAGDFGRYVEELWRDSGAAQSRFLNEAAVTQLFAEHRSGRRDHGRLLYALAIFCLWWMA</sequence>
<dbReference type="GO" id="GO:0006529">
    <property type="term" value="P:asparagine biosynthetic process"/>
    <property type="evidence" value="ECO:0007669"/>
    <property type="project" value="UniProtKB-KW"/>
</dbReference>
<evidence type="ECO:0000256" key="8">
    <source>
        <dbReference type="PIRSR" id="PIRSR001589-1"/>
    </source>
</evidence>
<dbReference type="Pfam" id="PF13537">
    <property type="entry name" value="GATase_7"/>
    <property type="match status" value="1"/>
</dbReference>
<gene>
    <name evidence="13" type="ORF">SAMN06297144_2136</name>
</gene>
<dbReference type="GO" id="GO:0004066">
    <property type="term" value="F:asparagine synthase (glutamine-hydrolyzing) activity"/>
    <property type="evidence" value="ECO:0007669"/>
    <property type="project" value="UniProtKB-EC"/>
</dbReference>
<dbReference type="PIRSF" id="PIRSF001589">
    <property type="entry name" value="Asn_synthetase_glu-h"/>
    <property type="match status" value="1"/>
</dbReference>
<evidence type="ECO:0000256" key="10">
    <source>
        <dbReference type="PIRSR" id="PIRSR001589-3"/>
    </source>
</evidence>
<keyword evidence="8" id="KW-0028">Amino-acid biosynthesis</keyword>
<dbReference type="InterPro" id="IPR029055">
    <property type="entry name" value="Ntn_hydrolases_N"/>
</dbReference>
<evidence type="ECO:0000256" key="1">
    <source>
        <dbReference type="ARBA" id="ARBA00005187"/>
    </source>
</evidence>
<reference evidence="13 14" key="1">
    <citation type="submission" date="2017-07" db="EMBL/GenBank/DDBJ databases">
        <authorList>
            <person name="Sun Z.S."/>
            <person name="Albrecht U."/>
            <person name="Echele G."/>
            <person name="Lee C.C."/>
        </authorList>
    </citation>
    <scope>NUCLEOTIDE SEQUENCE [LARGE SCALE GENOMIC DNA]</scope>
    <source>
        <strain evidence="13 14">CGMCC 1.12672</strain>
    </source>
</reference>
<dbReference type="GO" id="GO:0005829">
    <property type="term" value="C:cytosol"/>
    <property type="evidence" value="ECO:0007669"/>
    <property type="project" value="TreeGrafter"/>
</dbReference>
<evidence type="ECO:0000256" key="6">
    <source>
        <dbReference type="ARBA" id="ARBA00022962"/>
    </source>
</evidence>
<evidence type="ECO:0000256" key="2">
    <source>
        <dbReference type="ARBA" id="ARBA00005752"/>
    </source>
</evidence>
<dbReference type="InterPro" id="IPR014729">
    <property type="entry name" value="Rossmann-like_a/b/a_fold"/>
</dbReference>
<feature type="binding site" evidence="9">
    <location>
        <begin position="387"/>
        <end position="388"/>
    </location>
    <ligand>
        <name>ATP</name>
        <dbReference type="ChEBI" id="CHEBI:30616"/>
    </ligand>
</feature>
<dbReference type="RefSeq" id="WP_245858386.1">
    <property type="nucleotide sequence ID" value="NZ_OBMI01000002.1"/>
</dbReference>
<evidence type="ECO:0000256" key="3">
    <source>
        <dbReference type="ARBA" id="ARBA00012737"/>
    </source>
</evidence>
<feature type="binding site" evidence="9">
    <location>
        <position position="124"/>
    </location>
    <ligand>
        <name>L-glutamine</name>
        <dbReference type="ChEBI" id="CHEBI:58359"/>
    </ligand>
</feature>
<comment type="catalytic activity">
    <reaction evidence="7">
        <text>L-aspartate + L-glutamine + ATP + H2O = L-asparagine + L-glutamate + AMP + diphosphate + H(+)</text>
        <dbReference type="Rhea" id="RHEA:12228"/>
        <dbReference type="ChEBI" id="CHEBI:15377"/>
        <dbReference type="ChEBI" id="CHEBI:15378"/>
        <dbReference type="ChEBI" id="CHEBI:29985"/>
        <dbReference type="ChEBI" id="CHEBI:29991"/>
        <dbReference type="ChEBI" id="CHEBI:30616"/>
        <dbReference type="ChEBI" id="CHEBI:33019"/>
        <dbReference type="ChEBI" id="CHEBI:58048"/>
        <dbReference type="ChEBI" id="CHEBI:58359"/>
        <dbReference type="ChEBI" id="CHEBI:456215"/>
        <dbReference type="EC" id="6.3.5.4"/>
    </reaction>
</comment>
<evidence type="ECO:0000256" key="7">
    <source>
        <dbReference type="ARBA" id="ARBA00048741"/>
    </source>
</evidence>
<proteinExistence type="inferred from homology"/>
<organism evidence="13 14">
    <name type="scientific">Sphingomonas guangdongensis</name>
    <dbReference type="NCBI Taxonomy" id="1141890"/>
    <lineage>
        <taxon>Bacteria</taxon>
        <taxon>Pseudomonadati</taxon>
        <taxon>Pseudomonadota</taxon>
        <taxon>Alphaproteobacteria</taxon>
        <taxon>Sphingomonadales</taxon>
        <taxon>Sphingomonadaceae</taxon>
        <taxon>Sphingomonas</taxon>
    </lineage>
</organism>
<dbReference type="Proteomes" id="UP000219494">
    <property type="component" value="Unassembled WGS sequence"/>
</dbReference>
<feature type="region of interest" description="Disordered" evidence="11">
    <location>
        <begin position="1"/>
        <end position="20"/>
    </location>
</feature>
<feature type="binding site" evidence="9">
    <location>
        <position position="314"/>
    </location>
    <ligand>
        <name>ATP</name>
        <dbReference type="ChEBI" id="CHEBI:30616"/>
    </ligand>
</feature>
<dbReference type="PANTHER" id="PTHR43284:SF1">
    <property type="entry name" value="ASPARAGINE SYNTHETASE"/>
    <property type="match status" value="1"/>
</dbReference>
<dbReference type="EC" id="6.3.5.4" evidence="3"/>
<evidence type="ECO:0000256" key="9">
    <source>
        <dbReference type="PIRSR" id="PIRSR001589-2"/>
    </source>
</evidence>
<keyword evidence="6 8" id="KW-0315">Glutamine amidotransferase</keyword>
<dbReference type="InterPro" id="IPR001962">
    <property type="entry name" value="Asn_synthase"/>
</dbReference>
<dbReference type="CDD" id="cd01991">
    <property type="entry name" value="Asn_synthase_B_C"/>
    <property type="match status" value="1"/>
</dbReference>
<feature type="active site" description="For GATase activity" evidence="8">
    <location>
        <position position="27"/>
    </location>
</feature>
<dbReference type="NCBIfam" id="TIGR01536">
    <property type="entry name" value="asn_synth_AEB"/>
    <property type="match status" value="1"/>
</dbReference>
<dbReference type="EMBL" id="OBMI01000002">
    <property type="protein sequence ID" value="SOB87016.1"/>
    <property type="molecule type" value="Genomic_DNA"/>
</dbReference>
<keyword evidence="5 9" id="KW-0067">ATP-binding</keyword>
<dbReference type="Gene3D" id="3.60.20.10">
    <property type="entry name" value="Glutamine Phosphoribosylpyrophosphate, subunit 1, domain 1"/>
    <property type="match status" value="1"/>
</dbReference>
<evidence type="ECO:0000259" key="12">
    <source>
        <dbReference type="PROSITE" id="PS51278"/>
    </source>
</evidence>
<dbReference type="PROSITE" id="PS51278">
    <property type="entry name" value="GATASE_TYPE_2"/>
    <property type="match status" value="1"/>
</dbReference>